<feature type="compositionally biased region" description="Acidic residues" evidence="2">
    <location>
        <begin position="358"/>
        <end position="367"/>
    </location>
</feature>
<evidence type="ECO:0000259" key="3">
    <source>
        <dbReference type="Pfam" id="PF08574"/>
    </source>
</evidence>
<keyword evidence="5" id="KW-1185">Reference proteome</keyword>
<dbReference type="InterPro" id="IPR040150">
    <property type="entry name" value="Iwr1"/>
</dbReference>
<reference evidence="4" key="2">
    <citation type="submission" date="2020-05" db="EMBL/GenBank/DDBJ databases">
        <authorList>
            <person name="Kim H.-S."/>
            <person name="Proctor R.H."/>
            <person name="Brown D.W."/>
        </authorList>
    </citation>
    <scope>NUCLEOTIDE SEQUENCE</scope>
    <source>
        <strain evidence="4">NRRL 22465</strain>
    </source>
</reference>
<feature type="compositionally biased region" description="Acidic residues" evidence="2">
    <location>
        <begin position="334"/>
        <end position="350"/>
    </location>
</feature>
<dbReference type="AlphaFoldDB" id="A0A8H4XPK3"/>
<comment type="caution">
    <text evidence="4">The sequence shown here is derived from an EMBL/GenBank/DDBJ whole genome shotgun (WGS) entry which is preliminary data.</text>
</comment>
<feature type="region of interest" description="Disordered" evidence="2">
    <location>
        <begin position="168"/>
        <end position="222"/>
    </location>
</feature>
<gene>
    <name evidence="4" type="ORF">FZEAL_683</name>
</gene>
<feature type="region of interest" description="Disordered" evidence="2">
    <location>
        <begin position="239"/>
        <end position="276"/>
    </location>
</feature>
<feature type="compositionally biased region" description="Polar residues" evidence="2">
    <location>
        <begin position="195"/>
        <end position="205"/>
    </location>
</feature>
<dbReference type="EMBL" id="JABEYC010000037">
    <property type="protein sequence ID" value="KAF4984025.1"/>
    <property type="molecule type" value="Genomic_DNA"/>
</dbReference>
<dbReference type="GO" id="GO:0006606">
    <property type="term" value="P:protein import into nucleus"/>
    <property type="evidence" value="ECO:0007669"/>
    <property type="project" value="InterPro"/>
</dbReference>
<evidence type="ECO:0000256" key="2">
    <source>
        <dbReference type="SAM" id="MobiDB-lite"/>
    </source>
</evidence>
<feature type="domain" description="Transcription factor Iwr1" evidence="3">
    <location>
        <begin position="293"/>
        <end position="362"/>
    </location>
</feature>
<feature type="compositionally biased region" description="Basic and acidic residues" evidence="2">
    <location>
        <begin position="242"/>
        <end position="252"/>
    </location>
</feature>
<dbReference type="Pfam" id="PF08574">
    <property type="entry name" value="Iwr1"/>
    <property type="match status" value="1"/>
</dbReference>
<evidence type="ECO:0000313" key="4">
    <source>
        <dbReference type="EMBL" id="KAF4984025.1"/>
    </source>
</evidence>
<dbReference type="InterPro" id="IPR013883">
    <property type="entry name" value="TF_Iwr1_dom"/>
</dbReference>
<dbReference type="Proteomes" id="UP000635477">
    <property type="component" value="Unassembled WGS sequence"/>
</dbReference>
<protein>
    <recommendedName>
        <fullName evidence="3">Transcription factor Iwr1 domain-containing protein</fullName>
    </recommendedName>
</protein>
<dbReference type="PANTHER" id="PTHR28063">
    <property type="entry name" value="RNA POLYMERASE II NUCLEAR LOCALIZATION PROTEIN IWR1"/>
    <property type="match status" value="1"/>
</dbReference>
<feature type="compositionally biased region" description="Basic and acidic residues" evidence="2">
    <location>
        <begin position="53"/>
        <end position="74"/>
    </location>
</feature>
<dbReference type="OrthoDB" id="6255506at2759"/>
<reference evidence="4" key="1">
    <citation type="journal article" date="2020" name="BMC Genomics">
        <title>Correction to: Identification and distribution of gene clusters required for synthesis of sphingolipid metabolism inhibitors in diverse species of the filamentous fungus Fusarium.</title>
        <authorList>
            <person name="Kim H.S."/>
            <person name="Lohmar J.M."/>
            <person name="Busman M."/>
            <person name="Brown D.W."/>
            <person name="Naumann T.A."/>
            <person name="Divon H.H."/>
            <person name="Lysoe E."/>
            <person name="Uhlig S."/>
            <person name="Proctor R.H."/>
        </authorList>
    </citation>
    <scope>NUCLEOTIDE SEQUENCE</scope>
    <source>
        <strain evidence="4">NRRL 22465</strain>
    </source>
</reference>
<organism evidence="4 5">
    <name type="scientific">Fusarium zealandicum</name>
    <dbReference type="NCBI Taxonomy" id="1053134"/>
    <lineage>
        <taxon>Eukaryota</taxon>
        <taxon>Fungi</taxon>
        <taxon>Dikarya</taxon>
        <taxon>Ascomycota</taxon>
        <taxon>Pezizomycotina</taxon>
        <taxon>Sordariomycetes</taxon>
        <taxon>Hypocreomycetidae</taxon>
        <taxon>Hypocreales</taxon>
        <taxon>Nectriaceae</taxon>
        <taxon>Fusarium</taxon>
        <taxon>Fusarium staphyleae species complex</taxon>
    </lineage>
</organism>
<feature type="compositionally biased region" description="Basic residues" evidence="2">
    <location>
        <begin position="185"/>
        <end position="194"/>
    </location>
</feature>
<evidence type="ECO:0000256" key="1">
    <source>
        <dbReference type="ARBA" id="ARBA00010218"/>
    </source>
</evidence>
<proteinExistence type="inferred from homology"/>
<accession>A0A8H4XPK3</accession>
<dbReference type="GO" id="GO:0005737">
    <property type="term" value="C:cytoplasm"/>
    <property type="evidence" value="ECO:0007669"/>
    <property type="project" value="TreeGrafter"/>
</dbReference>
<name>A0A8H4XPK3_9HYPO</name>
<feature type="region of interest" description="Disordered" evidence="2">
    <location>
        <begin position="329"/>
        <end position="390"/>
    </location>
</feature>
<sequence>MSIPPQLIRVKRKRDDESPVTFLQFDEGAKRHRTGNNWVYQRRQAGPQSPTEEPTRSLRDAKPVIHVSGPRDDASQTAESEAPAARATSVQNTTAPDASRLAQPRRFHISRKMMMTTPPESQPEGVGLRKKKGRYGPAVFVERSHTKATKRASRALKTVHASVSVPVADEPATMAVETPPEDRRLKKPGVRSRQRSPQPDANQQAPLPVSAGKPHAEDMSKIAADMNDWVMKEIGANLQEMEQEKQKSERARFKPKAPTKRFQERHPEVAASVSGSKDVDVAMSDVSDMEDDDDWVIEEYVRVPAHAMAINVSPTDVGVLVFDGEGDTNLFFGPDEDEDEFDDGDEDENAENYYTADYPEDEVESDDEYGRQPYGYRNGNASDDEEFDNNLFNESDDEMVLEGDNDNDATMARIKAYMKRSRAFK</sequence>
<evidence type="ECO:0000313" key="5">
    <source>
        <dbReference type="Proteomes" id="UP000635477"/>
    </source>
</evidence>
<comment type="similarity">
    <text evidence="1">Belongs to the IWR1/SLC7A6OS family.</text>
</comment>
<dbReference type="PANTHER" id="PTHR28063:SF1">
    <property type="entry name" value="RNA POLYMERASE II NUCLEAR LOCALIZATION PROTEIN IWR1"/>
    <property type="match status" value="1"/>
</dbReference>
<feature type="region of interest" description="Disordered" evidence="2">
    <location>
        <begin position="1"/>
        <end position="155"/>
    </location>
</feature>